<sequence>MNERWRAVGVLAGALFAVNVVARLVIEFGFDGDDSTAADRASLGMFVVIGAILATLAFRWGSDRPAGRWTADIGAAVLVALLLTIFVGPLLVGNSPFAGGAGTFFAQIWLYLAAAGAGVLVGYLVVTALGRDYRSRQLARYAEERTARPRRVVGR</sequence>
<keyword evidence="1" id="KW-1133">Transmembrane helix</keyword>
<proteinExistence type="predicted"/>
<name>A0A136PY53_9ACTN</name>
<evidence type="ECO:0008006" key="4">
    <source>
        <dbReference type="Google" id="ProtNLM"/>
    </source>
</evidence>
<dbReference type="AlphaFoldDB" id="A0A136PY53"/>
<organism evidence="2 3">
    <name type="scientific">Micromonospora rosaria</name>
    <dbReference type="NCBI Taxonomy" id="47874"/>
    <lineage>
        <taxon>Bacteria</taxon>
        <taxon>Bacillati</taxon>
        <taxon>Actinomycetota</taxon>
        <taxon>Actinomycetes</taxon>
        <taxon>Micromonosporales</taxon>
        <taxon>Micromonosporaceae</taxon>
        <taxon>Micromonospora</taxon>
    </lineage>
</organism>
<reference evidence="2 3" key="1">
    <citation type="submission" date="2016-01" db="EMBL/GenBank/DDBJ databases">
        <title>Whole genome sequence and analysis of Micromonospora rosaria DSM 803, which can produce antibacterial substance rosamicin.</title>
        <authorList>
            <person name="Yang H."/>
            <person name="He X."/>
            <person name="Zhu D."/>
        </authorList>
    </citation>
    <scope>NUCLEOTIDE SEQUENCE [LARGE SCALE GENOMIC DNA]</scope>
    <source>
        <strain evidence="2 3">DSM 803</strain>
    </source>
</reference>
<dbReference type="RefSeq" id="WP_067360038.1">
    <property type="nucleotide sequence ID" value="NZ_JBIUBN010000001.1"/>
</dbReference>
<evidence type="ECO:0000313" key="2">
    <source>
        <dbReference type="EMBL" id="KXK63293.1"/>
    </source>
</evidence>
<keyword evidence="3" id="KW-1185">Reference proteome</keyword>
<gene>
    <name evidence="2" type="ORF">AWW66_04130</name>
</gene>
<dbReference type="OrthoDB" id="3400694at2"/>
<feature type="transmembrane region" description="Helical" evidence="1">
    <location>
        <begin position="41"/>
        <end position="61"/>
    </location>
</feature>
<evidence type="ECO:0000313" key="3">
    <source>
        <dbReference type="Proteomes" id="UP000070620"/>
    </source>
</evidence>
<evidence type="ECO:0000256" key="1">
    <source>
        <dbReference type="SAM" id="Phobius"/>
    </source>
</evidence>
<accession>A0A136PY53</accession>
<dbReference type="EMBL" id="LRQV01000007">
    <property type="protein sequence ID" value="KXK63293.1"/>
    <property type="molecule type" value="Genomic_DNA"/>
</dbReference>
<keyword evidence="1" id="KW-0812">Transmembrane</keyword>
<feature type="transmembrane region" description="Helical" evidence="1">
    <location>
        <begin position="104"/>
        <end position="126"/>
    </location>
</feature>
<feature type="transmembrane region" description="Helical" evidence="1">
    <location>
        <begin position="73"/>
        <end position="92"/>
    </location>
</feature>
<keyword evidence="1" id="KW-0472">Membrane</keyword>
<comment type="caution">
    <text evidence="2">The sequence shown here is derived from an EMBL/GenBank/DDBJ whole genome shotgun (WGS) entry which is preliminary data.</text>
</comment>
<protein>
    <recommendedName>
        <fullName evidence="4">Integral membrane protein</fullName>
    </recommendedName>
</protein>
<dbReference type="Proteomes" id="UP000070620">
    <property type="component" value="Unassembled WGS sequence"/>
</dbReference>